<feature type="transmembrane region" description="Helical" evidence="8">
    <location>
        <begin position="290"/>
        <end position="315"/>
    </location>
</feature>
<feature type="transmembrane region" description="Helical" evidence="8">
    <location>
        <begin position="249"/>
        <end position="270"/>
    </location>
</feature>
<feature type="transmembrane region" description="Helical" evidence="8">
    <location>
        <begin position="322"/>
        <end position="343"/>
    </location>
</feature>
<feature type="transmembrane region" description="Helical" evidence="8">
    <location>
        <begin position="211"/>
        <end position="237"/>
    </location>
</feature>
<name>A0A1G8PHE3_9BACI</name>
<dbReference type="Proteomes" id="UP000198853">
    <property type="component" value="Unassembled WGS sequence"/>
</dbReference>
<dbReference type="InterPro" id="IPR036458">
    <property type="entry name" value="Na:dicarbo_symporter_sf"/>
</dbReference>
<dbReference type="SUPFAM" id="SSF118215">
    <property type="entry name" value="Proton glutamate symport protein"/>
    <property type="match status" value="1"/>
</dbReference>
<feature type="transmembrane region" description="Helical" evidence="8">
    <location>
        <begin position="36"/>
        <end position="61"/>
    </location>
</feature>
<dbReference type="Pfam" id="PF00375">
    <property type="entry name" value="SDF"/>
    <property type="match status" value="1"/>
</dbReference>
<evidence type="ECO:0000256" key="8">
    <source>
        <dbReference type="SAM" id="Phobius"/>
    </source>
</evidence>
<keyword evidence="7 8" id="KW-0472">Membrane</keyword>
<dbReference type="GO" id="GO:0006835">
    <property type="term" value="P:dicarboxylic acid transport"/>
    <property type="evidence" value="ECO:0007669"/>
    <property type="project" value="TreeGrafter"/>
</dbReference>
<proteinExistence type="predicted"/>
<accession>A0A1G8PHE3</accession>
<dbReference type="Gene3D" id="1.10.3860.10">
    <property type="entry name" value="Sodium:dicarboxylate symporter"/>
    <property type="match status" value="1"/>
</dbReference>
<keyword evidence="2" id="KW-0813">Transport</keyword>
<dbReference type="PANTHER" id="PTHR42865:SF7">
    <property type="entry name" value="PROTON_GLUTAMATE-ASPARTATE SYMPORTER"/>
    <property type="match status" value="1"/>
</dbReference>
<dbReference type="EMBL" id="FNEN01000008">
    <property type="protein sequence ID" value="SDI91852.1"/>
    <property type="molecule type" value="Genomic_DNA"/>
</dbReference>
<feature type="transmembrane region" description="Helical" evidence="8">
    <location>
        <begin position="7"/>
        <end position="30"/>
    </location>
</feature>
<dbReference type="RefSeq" id="WP_090398774.1">
    <property type="nucleotide sequence ID" value="NZ_FNEN01000008.1"/>
</dbReference>
<feature type="transmembrane region" description="Helical" evidence="8">
    <location>
        <begin position="349"/>
        <end position="372"/>
    </location>
</feature>
<evidence type="ECO:0000256" key="1">
    <source>
        <dbReference type="ARBA" id="ARBA00004651"/>
    </source>
</evidence>
<reference evidence="9 10" key="1">
    <citation type="submission" date="2016-10" db="EMBL/GenBank/DDBJ databases">
        <authorList>
            <person name="de Groot N.N."/>
        </authorList>
    </citation>
    <scope>NUCLEOTIDE SEQUENCE [LARGE SCALE GENOMIC DNA]</scope>
    <source>
        <strain evidence="9 10">DSM 21771</strain>
    </source>
</reference>
<keyword evidence="5" id="KW-0769">Symport</keyword>
<keyword evidence="3" id="KW-1003">Cell membrane</keyword>
<evidence type="ECO:0000256" key="5">
    <source>
        <dbReference type="ARBA" id="ARBA00022847"/>
    </source>
</evidence>
<keyword evidence="4 8" id="KW-0812">Transmembrane</keyword>
<evidence type="ECO:0000256" key="7">
    <source>
        <dbReference type="ARBA" id="ARBA00023136"/>
    </source>
</evidence>
<evidence type="ECO:0000313" key="10">
    <source>
        <dbReference type="Proteomes" id="UP000198853"/>
    </source>
</evidence>
<dbReference type="AlphaFoldDB" id="A0A1G8PHE3"/>
<evidence type="ECO:0000256" key="6">
    <source>
        <dbReference type="ARBA" id="ARBA00022989"/>
    </source>
</evidence>
<comment type="subcellular location">
    <subcellularLocation>
        <location evidence="1">Cell membrane</location>
        <topology evidence="1">Multi-pass membrane protein</topology>
    </subcellularLocation>
</comment>
<evidence type="ECO:0000256" key="4">
    <source>
        <dbReference type="ARBA" id="ARBA00022692"/>
    </source>
</evidence>
<feature type="transmembrane region" description="Helical" evidence="8">
    <location>
        <begin position="146"/>
        <end position="163"/>
    </location>
</feature>
<dbReference type="OrthoDB" id="9768885at2"/>
<dbReference type="FunFam" id="1.10.3860.10:FF:000001">
    <property type="entry name" value="C4-dicarboxylate transport protein"/>
    <property type="match status" value="1"/>
</dbReference>
<dbReference type="GO" id="GO:0015293">
    <property type="term" value="F:symporter activity"/>
    <property type="evidence" value="ECO:0007669"/>
    <property type="project" value="UniProtKB-KW"/>
</dbReference>
<organism evidence="9 10">
    <name type="scientific">Natribacillus halophilus</name>
    <dbReference type="NCBI Taxonomy" id="549003"/>
    <lineage>
        <taxon>Bacteria</taxon>
        <taxon>Bacillati</taxon>
        <taxon>Bacillota</taxon>
        <taxon>Bacilli</taxon>
        <taxon>Bacillales</taxon>
        <taxon>Bacillaceae</taxon>
        <taxon>Natribacillus</taxon>
    </lineage>
</organism>
<evidence type="ECO:0000313" key="9">
    <source>
        <dbReference type="EMBL" id="SDI91852.1"/>
    </source>
</evidence>
<dbReference type="PROSITE" id="PS00714">
    <property type="entry name" value="NA_DICARBOXYL_SYMP_2"/>
    <property type="match status" value="1"/>
</dbReference>
<feature type="transmembrane region" description="Helical" evidence="8">
    <location>
        <begin position="73"/>
        <end position="95"/>
    </location>
</feature>
<dbReference type="GO" id="GO:0005886">
    <property type="term" value="C:plasma membrane"/>
    <property type="evidence" value="ECO:0007669"/>
    <property type="project" value="UniProtKB-SubCell"/>
</dbReference>
<gene>
    <name evidence="9" type="ORF">SAMN04488123_108142</name>
</gene>
<dbReference type="InterPro" id="IPR018107">
    <property type="entry name" value="Na-dicarboxylate_symporter_CS"/>
</dbReference>
<dbReference type="PANTHER" id="PTHR42865">
    <property type="entry name" value="PROTON/GLUTAMATE-ASPARTATE SYMPORTER"/>
    <property type="match status" value="1"/>
</dbReference>
<evidence type="ECO:0000256" key="2">
    <source>
        <dbReference type="ARBA" id="ARBA00022448"/>
    </source>
</evidence>
<dbReference type="InterPro" id="IPR001991">
    <property type="entry name" value="Na-dicarboxylate_symporter"/>
</dbReference>
<feature type="transmembrane region" description="Helical" evidence="8">
    <location>
        <begin position="184"/>
        <end position="205"/>
    </location>
</feature>
<sequence>MRISLVYQILIAFILAIIAGAIFGEAIFVVEPLGELFLRLIQFVIVPLVLASLIVGVTSLGSGKQMLRLGGKTVGYFLVTSFLAVGIGLSMGFLFNPGEVADIDPPTEEEAEEELEDTEEQDDDVVDVILSIVPENPIEGMAEADILQVIFFALALGIGILLVGERAEPVKNFFESLAEVMFKITGGIMKVAPIGVFGILAPVVGEHGLAVLMPLLVVIAALAVGCLIHILVVYGSAVKFLGKISPLKFFKGMSPAFMFAFSAASSAATIPLSMKNVQENVGVSNNTSSFVIPLGATINMDGTALYNGVAVLFIAQFYGVQLSFLEIVTVMVVATLAAIGTAGVPGAGLIMLTITLTAVGLPLEGVALVAAIDRILDMIRTGTNILGDSACSVYIERSEHKDKAFQADKNAPSA</sequence>
<keyword evidence="10" id="KW-1185">Reference proteome</keyword>
<protein>
    <submittedName>
        <fullName evidence="9">Na+/H+-dicarboxylate symporter</fullName>
    </submittedName>
</protein>
<dbReference type="PRINTS" id="PR00173">
    <property type="entry name" value="EDTRNSPORT"/>
</dbReference>
<evidence type="ECO:0000256" key="3">
    <source>
        <dbReference type="ARBA" id="ARBA00022475"/>
    </source>
</evidence>
<keyword evidence="6 8" id="KW-1133">Transmembrane helix</keyword>